<reference evidence="2 3" key="2">
    <citation type="journal article" date="2018" name="Nature">
        <title>Mutant phenotypes for thousands of bacterial genes of unknown function.</title>
        <authorList>
            <person name="Price M.N."/>
            <person name="Wetmore K.M."/>
            <person name="Waters R.J."/>
            <person name="Callaghan M."/>
            <person name="Ray J."/>
            <person name="Liu H."/>
            <person name="Kuehl J.V."/>
            <person name="Melnyk R.A."/>
            <person name="Lamson J.S."/>
            <person name="Suh Y."/>
            <person name="Carlson H.K."/>
            <person name="Esquivel Z."/>
            <person name="Sadeeshkumar H."/>
            <person name="Chakraborty R."/>
            <person name="Zane G.M."/>
            <person name="Rubin B.E."/>
            <person name="Wall J.D."/>
            <person name="Visel A."/>
            <person name="Bristow J."/>
            <person name="Blow M.J."/>
            <person name="Arkin A.P."/>
            <person name="Deutschbauer A.M."/>
        </authorList>
    </citation>
    <scope>NUCLEOTIDE SEQUENCE [LARGE SCALE GENOMIC DNA]</scope>
    <source>
        <strain evidence="2 3">FW300-N2E3</strain>
    </source>
</reference>
<reference evidence="3" key="1">
    <citation type="submission" date="2015-09" db="EMBL/GenBank/DDBJ databases">
        <title>Whole genome sequence of Pseudomonas fluorescens FW300-N2E3.</title>
        <authorList>
            <person name="Ray J."/>
            <person name="Melnyk R."/>
            <person name="Deutschbauer A."/>
        </authorList>
    </citation>
    <scope>NUCLEOTIDE SEQUENCE [LARGE SCALE GENOMIC DNA]</scope>
    <source>
        <strain evidence="3">FW300-N2E3</strain>
    </source>
</reference>
<keyword evidence="1" id="KW-0472">Membrane</keyword>
<evidence type="ECO:0000256" key="1">
    <source>
        <dbReference type="SAM" id="Phobius"/>
    </source>
</evidence>
<name>A0A0N9WNQ6_PSEFL</name>
<organism evidence="2 3">
    <name type="scientific">Pseudomonas fluorescens</name>
    <dbReference type="NCBI Taxonomy" id="294"/>
    <lineage>
        <taxon>Bacteria</taxon>
        <taxon>Pseudomonadati</taxon>
        <taxon>Pseudomonadota</taxon>
        <taxon>Gammaproteobacteria</taxon>
        <taxon>Pseudomonadales</taxon>
        <taxon>Pseudomonadaceae</taxon>
        <taxon>Pseudomonas</taxon>
    </lineage>
</organism>
<evidence type="ECO:0000313" key="3">
    <source>
        <dbReference type="Proteomes" id="UP000066487"/>
    </source>
</evidence>
<keyword evidence="1" id="KW-0812">Transmembrane</keyword>
<dbReference type="EMBL" id="CP012830">
    <property type="protein sequence ID" value="ALI04334.1"/>
    <property type="molecule type" value="Genomic_DNA"/>
</dbReference>
<gene>
    <name evidence="2" type="ORF">AO353_25920</name>
</gene>
<feature type="transmembrane region" description="Helical" evidence="1">
    <location>
        <begin position="45"/>
        <end position="66"/>
    </location>
</feature>
<proteinExistence type="predicted"/>
<accession>A0A0N9WNQ6</accession>
<dbReference type="AlphaFoldDB" id="A0A0N9WNQ6"/>
<evidence type="ECO:0000313" key="2">
    <source>
        <dbReference type="EMBL" id="ALI04334.1"/>
    </source>
</evidence>
<feature type="transmembrane region" description="Helical" evidence="1">
    <location>
        <begin position="72"/>
        <end position="91"/>
    </location>
</feature>
<dbReference type="OrthoDB" id="6843824at2"/>
<evidence type="ECO:0008006" key="4">
    <source>
        <dbReference type="Google" id="ProtNLM"/>
    </source>
</evidence>
<dbReference type="Proteomes" id="UP000066487">
    <property type="component" value="Chromosome"/>
</dbReference>
<dbReference type="RefSeq" id="WP_054597536.1">
    <property type="nucleotide sequence ID" value="NZ_CP012830.1"/>
</dbReference>
<sequence>MELQFSITPKHTEIRIGKLLEREMLKHDQQQARLLGYVARFQDRLIAPLLFLLGLVGGMLAIYFPAREFSTQKFISMALFGVIFLVFWRVYSGRLLSHLRERIADNRAKPRAPFRSANQRLIAMKLRISLKAAEGGYRLQFDDQGFTLINTRGKGAISRLAWGQIARLTVTPDFYSVACAKLYREDKAYHIPRHSDVMDADSYQQGLQLFLSRVPVSAKESCVAP</sequence>
<protein>
    <recommendedName>
        <fullName evidence="4">YcxB-like protein domain-containing protein</fullName>
    </recommendedName>
</protein>
<keyword evidence="1" id="KW-1133">Transmembrane helix</keyword>